<evidence type="ECO:0000313" key="2">
    <source>
        <dbReference type="EMBL" id="MFC0384599.1"/>
    </source>
</evidence>
<keyword evidence="1" id="KW-1133">Transmembrane helix</keyword>
<proteinExistence type="predicted"/>
<keyword evidence="1" id="KW-0472">Membrane</keyword>
<evidence type="ECO:0000256" key="1">
    <source>
        <dbReference type="SAM" id="Phobius"/>
    </source>
</evidence>
<comment type="caution">
    <text evidence="2">The sequence shown here is derived from an EMBL/GenBank/DDBJ whole genome shotgun (WGS) entry which is preliminary data.</text>
</comment>
<keyword evidence="3" id="KW-1185">Reference proteome</keyword>
<keyword evidence="1" id="KW-0812">Transmembrane</keyword>
<dbReference type="Proteomes" id="UP001589789">
    <property type="component" value="Unassembled WGS sequence"/>
</dbReference>
<name>A0ABV6IMX6_9PROT</name>
<organism evidence="2 3">
    <name type="scientific">Muricoccus vinaceus</name>
    <dbReference type="NCBI Taxonomy" id="424704"/>
    <lineage>
        <taxon>Bacteria</taxon>
        <taxon>Pseudomonadati</taxon>
        <taxon>Pseudomonadota</taxon>
        <taxon>Alphaproteobacteria</taxon>
        <taxon>Acetobacterales</taxon>
        <taxon>Roseomonadaceae</taxon>
        <taxon>Muricoccus</taxon>
    </lineage>
</organism>
<dbReference type="EMBL" id="JBHLVZ010000002">
    <property type="protein sequence ID" value="MFC0384599.1"/>
    <property type="molecule type" value="Genomic_DNA"/>
</dbReference>
<reference evidence="2 3" key="1">
    <citation type="submission" date="2024-09" db="EMBL/GenBank/DDBJ databases">
        <authorList>
            <person name="Sun Q."/>
            <person name="Mori K."/>
        </authorList>
    </citation>
    <scope>NUCLEOTIDE SEQUENCE [LARGE SCALE GENOMIC DNA]</scope>
    <source>
        <strain evidence="2 3">CCM 7468</strain>
    </source>
</reference>
<feature type="transmembrane region" description="Helical" evidence="1">
    <location>
        <begin position="29"/>
        <end position="48"/>
    </location>
</feature>
<evidence type="ECO:0000313" key="3">
    <source>
        <dbReference type="Proteomes" id="UP001589789"/>
    </source>
</evidence>
<sequence length="51" mass="5186">MMPLRVLLVAAGAIAGLVAAEDAENFAVIQGMVALGLIALLVAVLALLDRK</sequence>
<accession>A0ABV6IMX6</accession>
<gene>
    <name evidence="2" type="ORF">ACFFIC_03425</name>
</gene>
<protein>
    <submittedName>
        <fullName evidence="2">Uncharacterized protein</fullName>
    </submittedName>
</protein>
<dbReference type="RefSeq" id="WP_377048664.1">
    <property type="nucleotide sequence ID" value="NZ_JBHLVZ010000002.1"/>
</dbReference>